<dbReference type="InterPro" id="IPR026838">
    <property type="entry name" value="YheC/D"/>
</dbReference>
<proteinExistence type="predicted"/>
<accession>A0ABW2F7P1</accession>
<dbReference type="Proteomes" id="UP001596378">
    <property type="component" value="Unassembled WGS sequence"/>
</dbReference>
<gene>
    <name evidence="1" type="ORF">ACFQMJ_10285</name>
</gene>
<dbReference type="RefSeq" id="WP_378052737.1">
    <property type="nucleotide sequence ID" value="NZ_JBHMDN010000055.1"/>
</dbReference>
<dbReference type="SUPFAM" id="SSF56059">
    <property type="entry name" value="Glutathione synthetase ATP-binding domain-like"/>
    <property type="match status" value="1"/>
</dbReference>
<keyword evidence="2" id="KW-1185">Reference proteome</keyword>
<evidence type="ECO:0000313" key="1">
    <source>
        <dbReference type="EMBL" id="MFC7148916.1"/>
    </source>
</evidence>
<dbReference type="Pfam" id="PF14398">
    <property type="entry name" value="ATPgrasp_YheCD"/>
    <property type="match status" value="1"/>
</dbReference>
<organism evidence="1 2">
    <name type="scientific">Cohnella cellulosilytica</name>
    <dbReference type="NCBI Taxonomy" id="986710"/>
    <lineage>
        <taxon>Bacteria</taxon>
        <taxon>Bacillati</taxon>
        <taxon>Bacillota</taxon>
        <taxon>Bacilli</taxon>
        <taxon>Bacillales</taxon>
        <taxon>Paenibacillaceae</taxon>
        <taxon>Cohnella</taxon>
    </lineage>
</organism>
<dbReference type="EMBL" id="JBHTAI010000005">
    <property type="protein sequence ID" value="MFC7148916.1"/>
    <property type="molecule type" value="Genomic_DNA"/>
</dbReference>
<reference evidence="2" key="1">
    <citation type="journal article" date="2019" name="Int. J. Syst. Evol. Microbiol.">
        <title>The Global Catalogue of Microorganisms (GCM) 10K type strain sequencing project: providing services to taxonomists for standard genome sequencing and annotation.</title>
        <authorList>
            <consortium name="The Broad Institute Genomics Platform"/>
            <consortium name="The Broad Institute Genome Sequencing Center for Infectious Disease"/>
            <person name="Wu L."/>
            <person name="Ma J."/>
        </authorList>
    </citation>
    <scope>NUCLEOTIDE SEQUENCE [LARGE SCALE GENOMIC DNA]</scope>
    <source>
        <strain evidence="2">KCTC 12907</strain>
    </source>
</reference>
<dbReference type="Gene3D" id="3.30.470.20">
    <property type="entry name" value="ATP-grasp fold, B domain"/>
    <property type="match status" value="1"/>
</dbReference>
<evidence type="ECO:0000313" key="2">
    <source>
        <dbReference type="Proteomes" id="UP001596378"/>
    </source>
</evidence>
<sequence length="389" mass="43225">MPATFQASRAIIGPTPSELGILVCERGNCPPFAESRYVKRLSLLGRQMGMRVFAFSPWTWSPEDDSVKGWSWNETRRQWQAERRRLPSVVYDRAWPDSNEEKRRYRHALGAIQASRRIVCLNAHLPHKGKVYEMLARDRTLSVYLPPTAKYEGISSLASWLRKHDRSAFLKPVGGSQGKRVLALTGRQDGSVALAGRDERNRPLARSCGSEAEALRRADRWIGGRSYLMQPLLDMRTPAGEPYDLRALMQKNRRGRWTLTGIAVRVGSPSSVTANLHGGGKAVPAEAALVPQFGERRSGELLEEIAALSSSIVARLEQTFGRFAEIGLDYGIERSGKLWFLEANSKPGRAAMSSVGEEAAVAAAVLPLSYVKSILLRPPGRVIHEFDHL</sequence>
<protein>
    <submittedName>
        <fullName evidence="1">YheC/YheD family protein</fullName>
    </submittedName>
</protein>
<name>A0ABW2F7P1_9BACL</name>
<comment type="caution">
    <text evidence="1">The sequence shown here is derived from an EMBL/GenBank/DDBJ whole genome shotgun (WGS) entry which is preliminary data.</text>
</comment>